<dbReference type="EMBL" id="KN818224">
    <property type="protein sequence ID" value="KIL70218.1"/>
    <property type="molecule type" value="Genomic_DNA"/>
</dbReference>
<dbReference type="AlphaFoldDB" id="A0A0C2XM66"/>
<dbReference type="HOGENOM" id="CLU_2849212_0_0_1"/>
<name>A0A0C2XM66_AMAMK</name>
<gene>
    <name evidence="1" type="ORF">M378DRAFT_611429</name>
</gene>
<accession>A0A0C2XM66</accession>
<keyword evidence="2" id="KW-1185">Reference proteome</keyword>
<sequence length="65" mass="7403">MQSKAFQVNLGTNNKKVYRTLHQTSLRMVATRSGREIETEPTQLTEISNRVFIKRGPQPTSQIEG</sequence>
<dbReference type="InParanoid" id="A0A0C2XM66"/>
<protein>
    <submittedName>
        <fullName evidence="1">Uncharacterized protein</fullName>
    </submittedName>
</protein>
<reference evidence="1 2" key="1">
    <citation type="submission" date="2014-04" db="EMBL/GenBank/DDBJ databases">
        <title>Evolutionary Origins and Diversification of the Mycorrhizal Mutualists.</title>
        <authorList>
            <consortium name="DOE Joint Genome Institute"/>
            <consortium name="Mycorrhizal Genomics Consortium"/>
            <person name="Kohler A."/>
            <person name="Kuo A."/>
            <person name="Nagy L.G."/>
            <person name="Floudas D."/>
            <person name="Copeland A."/>
            <person name="Barry K.W."/>
            <person name="Cichocki N."/>
            <person name="Veneault-Fourrey C."/>
            <person name="LaButti K."/>
            <person name="Lindquist E.A."/>
            <person name="Lipzen A."/>
            <person name="Lundell T."/>
            <person name="Morin E."/>
            <person name="Murat C."/>
            <person name="Riley R."/>
            <person name="Ohm R."/>
            <person name="Sun H."/>
            <person name="Tunlid A."/>
            <person name="Henrissat B."/>
            <person name="Grigoriev I.V."/>
            <person name="Hibbett D.S."/>
            <person name="Martin F."/>
        </authorList>
    </citation>
    <scope>NUCLEOTIDE SEQUENCE [LARGE SCALE GENOMIC DNA]</scope>
    <source>
        <strain evidence="1 2">Koide BX008</strain>
    </source>
</reference>
<proteinExistence type="predicted"/>
<evidence type="ECO:0000313" key="2">
    <source>
        <dbReference type="Proteomes" id="UP000054549"/>
    </source>
</evidence>
<evidence type="ECO:0000313" key="1">
    <source>
        <dbReference type="EMBL" id="KIL70218.1"/>
    </source>
</evidence>
<organism evidence="1 2">
    <name type="scientific">Amanita muscaria (strain Koide BX008)</name>
    <dbReference type="NCBI Taxonomy" id="946122"/>
    <lineage>
        <taxon>Eukaryota</taxon>
        <taxon>Fungi</taxon>
        <taxon>Dikarya</taxon>
        <taxon>Basidiomycota</taxon>
        <taxon>Agaricomycotina</taxon>
        <taxon>Agaricomycetes</taxon>
        <taxon>Agaricomycetidae</taxon>
        <taxon>Agaricales</taxon>
        <taxon>Pluteineae</taxon>
        <taxon>Amanitaceae</taxon>
        <taxon>Amanita</taxon>
    </lineage>
</organism>
<dbReference type="Proteomes" id="UP000054549">
    <property type="component" value="Unassembled WGS sequence"/>
</dbReference>